<feature type="region of interest" description="Disordered" evidence="1">
    <location>
        <begin position="42"/>
        <end position="139"/>
    </location>
</feature>
<evidence type="ECO:0000256" key="1">
    <source>
        <dbReference type="SAM" id="MobiDB-lite"/>
    </source>
</evidence>
<reference evidence="2" key="1">
    <citation type="submission" date="2020-06" db="EMBL/GenBank/DDBJ databases">
        <authorList>
            <consortium name="Plant Systems Biology data submission"/>
        </authorList>
    </citation>
    <scope>NUCLEOTIDE SEQUENCE</scope>
    <source>
        <strain evidence="2">D6</strain>
    </source>
</reference>
<dbReference type="EMBL" id="CAICTM010002587">
    <property type="protein sequence ID" value="CAB9529694.1"/>
    <property type="molecule type" value="Genomic_DNA"/>
</dbReference>
<dbReference type="AlphaFoldDB" id="A0A9N8F2W8"/>
<evidence type="ECO:0000313" key="3">
    <source>
        <dbReference type="Proteomes" id="UP001153069"/>
    </source>
</evidence>
<feature type="compositionally biased region" description="Low complexity" evidence="1">
    <location>
        <begin position="110"/>
        <end position="120"/>
    </location>
</feature>
<proteinExistence type="predicted"/>
<organism evidence="2 3">
    <name type="scientific">Seminavis robusta</name>
    <dbReference type="NCBI Taxonomy" id="568900"/>
    <lineage>
        <taxon>Eukaryota</taxon>
        <taxon>Sar</taxon>
        <taxon>Stramenopiles</taxon>
        <taxon>Ochrophyta</taxon>
        <taxon>Bacillariophyta</taxon>
        <taxon>Bacillariophyceae</taxon>
        <taxon>Bacillariophycidae</taxon>
        <taxon>Naviculales</taxon>
        <taxon>Naviculaceae</taxon>
        <taxon>Seminavis</taxon>
    </lineage>
</organism>
<gene>
    <name evidence="2" type="ORF">SEMRO_2589_G332030.1</name>
</gene>
<keyword evidence="3" id="KW-1185">Reference proteome</keyword>
<protein>
    <submittedName>
        <fullName evidence="2">Uncharacterized protein</fullName>
    </submittedName>
</protein>
<evidence type="ECO:0000313" key="2">
    <source>
        <dbReference type="EMBL" id="CAB9529694.1"/>
    </source>
</evidence>
<feature type="compositionally biased region" description="Polar residues" evidence="1">
    <location>
        <begin position="89"/>
        <end position="103"/>
    </location>
</feature>
<comment type="caution">
    <text evidence="2">The sequence shown here is derived from an EMBL/GenBank/DDBJ whole genome shotgun (WGS) entry which is preliminary data.</text>
</comment>
<feature type="compositionally biased region" description="Low complexity" evidence="1">
    <location>
        <begin position="57"/>
        <end position="70"/>
    </location>
</feature>
<accession>A0A9N8F2W8</accession>
<name>A0A9N8F2W8_9STRA</name>
<dbReference type="Proteomes" id="UP001153069">
    <property type="component" value="Unassembled WGS sequence"/>
</dbReference>
<sequence>MSATGAFLLHQFPQLLVSSSADLTIVVDNARGRGFEVQLKKEGEMSLSSSHSCRWQPHTSSRTATAAASVPPSPPARRSQKASKEETTRWISSPAMSSKQQAKLPTRSVRTGTGTTAATKKVVRPLATTGTKQQHAEAA</sequence>